<evidence type="ECO:0000259" key="3">
    <source>
        <dbReference type="Pfam" id="PF14257"/>
    </source>
</evidence>
<feature type="signal peptide" evidence="2">
    <location>
        <begin position="1"/>
        <end position="23"/>
    </location>
</feature>
<keyword evidence="2" id="KW-0732">Signal</keyword>
<dbReference type="InterPro" id="IPR025645">
    <property type="entry name" value="DUF4349"/>
</dbReference>
<dbReference type="Proteomes" id="UP000185746">
    <property type="component" value="Chromosome"/>
</dbReference>
<dbReference type="EMBL" id="CP017560">
    <property type="protein sequence ID" value="AOV07782.1"/>
    <property type="molecule type" value="Genomic_DNA"/>
</dbReference>
<keyword evidence="1" id="KW-0812">Transmembrane</keyword>
<evidence type="ECO:0000313" key="4">
    <source>
        <dbReference type="EMBL" id="AOV07782.1"/>
    </source>
</evidence>
<accession>A0A1D8JGD4</accession>
<feature type="chain" id="PRO_5009109074" description="DUF4349 domain-containing protein" evidence="2">
    <location>
        <begin position="24"/>
        <end position="300"/>
    </location>
</feature>
<dbReference type="Pfam" id="PF14257">
    <property type="entry name" value="DUF4349"/>
    <property type="match status" value="1"/>
</dbReference>
<organism evidence="4 5">
    <name type="scientific">Sporosarcina ureilytica</name>
    <dbReference type="NCBI Taxonomy" id="298596"/>
    <lineage>
        <taxon>Bacteria</taxon>
        <taxon>Bacillati</taxon>
        <taxon>Bacillota</taxon>
        <taxon>Bacilli</taxon>
        <taxon>Bacillales</taxon>
        <taxon>Caryophanaceae</taxon>
        <taxon>Sporosarcina</taxon>
    </lineage>
</organism>
<evidence type="ECO:0000256" key="2">
    <source>
        <dbReference type="SAM" id="SignalP"/>
    </source>
</evidence>
<reference evidence="4 5" key="1">
    <citation type="submission" date="2016-09" db="EMBL/GenBank/DDBJ databases">
        <title>Complete genome sequence of the Lysinibacillus sphaericus LMG 22257, a specie of Bacillus with ureolytic activity that can effectively biodeposit calcium carbonate.</title>
        <authorList>
            <person name="Yan W."/>
        </authorList>
    </citation>
    <scope>NUCLEOTIDE SEQUENCE [LARGE SCALE GENOMIC DNA]</scope>
    <source>
        <strain evidence="4 5">LMG 22257</strain>
    </source>
</reference>
<evidence type="ECO:0000313" key="5">
    <source>
        <dbReference type="Proteomes" id="UP000185746"/>
    </source>
</evidence>
<name>A0A1D8JGD4_9BACL</name>
<protein>
    <recommendedName>
        <fullName evidence="3">DUF4349 domain-containing protein</fullName>
    </recommendedName>
</protein>
<proteinExistence type="predicted"/>
<dbReference type="KEGG" id="surl:BI350_09720"/>
<sequence>MKKHRFLLLLLISVFLFITACSASESKKDMVESSDSEVWSNDMAVERDSAAYESEEYVEESEDASEGIHHSADDIPTVRMIIHRAFLQFQVADFEKAQLNIEKKVAKYNGYIVESNVYHEEDKTISGNMMLRIPEKHFQSFLTDAEGEATDIIQRNVTGEDVTEHYVDLEARLKSKRVLEERLLTFMEQAEKTEDLLKISSDLAVVQEEIEVIVGKMKYLENQTALSTVEIHLFENRIVIPDIDRKGLDTWEKTKKQFTTSINYLLAFASSLVVFFVGNFPILLLLLVIISGVYFFIRRK</sequence>
<evidence type="ECO:0000256" key="1">
    <source>
        <dbReference type="SAM" id="Phobius"/>
    </source>
</evidence>
<keyword evidence="5" id="KW-1185">Reference proteome</keyword>
<dbReference type="AlphaFoldDB" id="A0A1D8JGD4"/>
<dbReference type="PROSITE" id="PS51257">
    <property type="entry name" value="PROKAR_LIPOPROTEIN"/>
    <property type="match status" value="1"/>
</dbReference>
<keyword evidence="1" id="KW-1133">Transmembrane helix</keyword>
<feature type="transmembrane region" description="Helical" evidence="1">
    <location>
        <begin position="264"/>
        <end position="297"/>
    </location>
</feature>
<keyword evidence="1" id="KW-0472">Membrane</keyword>
<feature type="domain" description="DUF4349" evidence="3">
    <location>
        <begin position="79"/>
        <end position="291"/>
    </location>
</feature>
<gene>
    <name evidence="4" type="ORF">BI350_09720</name>
</gene>